<dbReference type="Pfam" id="PF01564">
    <property type="entry name" value="Spermine_synth"/>
    <property type="match status" value="1"/>
</dbReference>
<keyword evidence="3" id="KW-1185">Reference proteome</keyword>
<reference evidence="3" key="1">
    <citation type="submission" date="2023-07" db="EMBL/GenBank/DDBJ databases">
        <title>Isolating and identifying novel microbial strains from the Mariana Trench.</title>
        <authorList>
            <person name="Fu H."/>
        </authorList>
    </citation>
    <scope>NUCLEOTIDE SEQUENCE [LARGE SCALE GENOMIC DNA]</scope>
    <source>
        <strain evidence="3">T-y2</strain>
    </source>
</reference>
<gene>
    <name evidence="2" type="ORF">RLT85_05765</name>
</gene>
<comment type="caution">
    <text evidence="2">The sequence shown here is derived from an EMBL/GenBank/DDBJ whole genome shotgun (WGS) entry which is preliminary data.</text>
</comment>
<dbReference type="Gene3D" id="3.40.50.150">
    <property type="entry name" value="Vaccinia Virus protein VP39"/>
    <property type="match status" value="1"/>
</dbReference>
<organism evidence="2 3">
    <name type="scientific">Mesonia ostreae</name>
    <dbReference type="NCBI Taxonomy" id="861110"/>
    <lineage>
        <taxon>Bacteria</taxon>
        <taxon>Pseudomonadati</taxon>
        <taxon>Bacteroidota</taxon>
        <taxon>Flavobacteriia</taxon>
        <taxon>Flavobacteriales</taxon>
        <taxon>Flavobacteriaceae</taxon>
        <taxon>Mesonia</taxon>
    </lineage>
</organism>
<protein>
    <submittedName>
        <fullName evidence="2">Spermine synthase</fullName>
    </submittedName>
</protein>
<name>A0ABU2KHG1_9FLAO</name>
<dbReference type="SUPFAM" id="SSF53335">
    <property type="entry name" value="S-adenosyl-L-methionine-dependent methyltransferases"/>
    <property type="match status" value="1"/>
</dbReference>
<dbReference type="Proteomes" id="UP001182991">
    <property type="component" value="Unassembled WGS sequence"/>
</dbReference>
<evidence type="ECO:0000313" key="2">
    <source>
        <dbReference type="EMBL" id="MDT0294135.1"/>
    </source>
</evidence>
<sequence length="220" mass="24818">MKVNFNLSSLFSKKIKSEYSGTLEIKWLKGKKVLNTKNANYSYGPLHEILRIGLEKTYPNRAGKILVLGLGGGSILELLRKNFSFTGNITAVEIDSKIIEIAKKEFKIQQYEPLQVVCQNAVDFVKTDTHSYETLIVDLFINTQIPKPFLEVDFWQQTTKLLQPDAVIIFNAGIKNAHQAAVDLLIEQIAPLISFKKLEAVNGVNTLLLGKRMVENKKPR</sequence>
<accession>A0ABU2KHG1</accession>
<dbReference type="CDD" id="cd02440">
    <property type="entry name" value="AdoMet_MTases"/>
    <property type="match status" value="1"/>
</dbReference>
<dbReference type="InterPro" id="IPR029063">
    <property type="entry name" value="SAM-dependent_MTases_sf"/>
</dbReference>
<evidence type="ECO:0000256" key="1">
    <source>
        <dbReference type="ARBA" id="ARBA00023115"/>
    </source>
</evidence>
<dbReference type="PANTHER" id="PTHR43317">
    <property type="entry name" value="THERMOSPERMINE SYNTHASE ACAULIS5"/>
    <property type="match status" value="1"/>
</dbReference>
<dbReference type="PANTHER" id="PTHR43317:SF1">
    <property type="entry name" value="THERMOSPERMINE SYNTHASE ACAULIS5"/>
    <property type="match status" value="1"/>
</dbReference>
<dbReference type="EMBL" id="JAVRBG010000004">
    <property type="protein sequence ID" value="MDT0294135.1"/>
    <property type="molecule type" value="Genomic_DNA"/>
</dbReference>
<keyword evidence="1" id="KW-0620">Polyamine biosynthesis</keyword>
<dbReference type="RefSeq" id="WP_311401083.1">
    <property type="nucleotide sequence ID" value="NZ_JAVRBG010000004.1"/>
</dbReference>
<proteinExistence type="predicted"/>
<evidence type="ECO:0000313" key="3">
    <source>
        <dbReference type="Proteomes" id="UP001182991"/>
    </source>
</evidence>